<dbReference type="RefSeq" id="WP_166379504.1">
    <property type="nucleotide sequence ID" value="NZ_BAAATT010000005.1"/>
</dbReference>
<dbReference type="SUPFAM" id="SSF52540">
    <property type="entry name" value="P-loop containing nucleoside triphosphate hydrolases"/>
    <property type="match status" value="1"/>
</dbReference>
<name>A0A8J3LIK7_9ACTN</name>
<proteinExistence type="predicted"/>
<evidence type="ECO:0000259" key="1">
    <source>
        <dbReference type="Pfam" id="PF00685"/>
    </source>
</evidence>
<dbReference type="InterPro" id="IPR000863">
    <property type="entry name" value="Sulfotransferase_dom"/>
</dbReference>
<keyword evidence="3" id="KW-1185">Reference proteome</keyword>
<dbReference type="EMBL" id="BONJ01000019">
    <property type="protein sequence ID" value="GIG15160.1"/>
    <property type="molecule type" value="Genomic_DNA"/>
</dbReference>
<protein>
    <recommendedName>
        <fullName evidence="1">Sulfotransferase domain-containing protein</fullName>
    </recommendedName>
</protein>
<accession>A0A8J3LIK7</accession>
<sequence>MLLVYSGRHKAASSWSRAILREAAGLLGLNMVTVIAPEQWAPYGSLAELVRQEKVDLLSLTNIAQHDYATLPPRRTVNVIRDPRDIVVSGYFSHRNTHGVHALGVTWHELIDHRRRLLELDVADGLLEEIEFSGYFLDHMSTWDYGQPEVLEVRMEDQIGDQVAVWTQIFDHYGLLVPPRALGEWVRTAAVRWRLATLRAEPGSFRARRALPAPPLARLPRTFVPLALDHYTFTRLSCSDRRPGQPDEMNHYRNGVPGDWRNHFTERHREAFQARYGDLAERLGYPAR</sequence>
<gene>
    <name evidence="2" type="ORF">Cme02nite_34920</name>
</gene>
<reference evidence="2" key="1">
    <citation type="submission" date="2021-01" db="EMBL/GenBank/DDBJ databases">
        <title>Whole genome shotgun sequence of Catellatospora methionotrophica NBRC 14553.</title>
        <authorList>
            <person name="Komaki H."/>
            <person name="Tamura T."/>
        </authorList>
    </citation>
    <scope>NUCLEOTIDE SEQUENCE</scope>
    <source>
        <strain evidence="2">NBRC 14553</strain>
    </source>
</reference>
<feature type="domain" description="Sulfotransferase" evidence="1">
    <location>
        <begin position="75"/>
        <end position="175"/>
    </location>
</feature>
<dbReference type="Gene3D" id="3.40.50.300">
    <property type="entry name" value="P-loop containing nucleotide triphosphate hydrolases"/>
    <property type="match status" value="1"/>
</dbReference>
<organism evidence="2 3">
    <name type="scientific">Catellatospora methionotrophica</name>
    <dbReference type="NCBI Taxonomy" id="121620"/>
    <lineage>
        <taxon>Bacteria</taxon>
        <taxon>Bacillati</taxon>
        <taxon>Actinomycetota</taxon>
        <taxon>Actinomycetes</taxon>
        <taxon>Micromonosporales</taxon>
        <taxon>Micromonosporaceae</taxon>
        <taxon>Catellatospora</taxon>
    </lineage>
</organism>
<dbReference type="AlphaFoldDB" id="A0A8J3LIK7"/>
<evidence type="ECO:0000313" key="2">
    <source>
        <dbReference type="EMBL" id="GIG15160.1"/>
    </source>
</evidence>
<comment type="caution">
    <text evidence="2">The sequence shown here is derived from an EMBL/GenBank/DDBJ whole genome shotgun (WGS) entry which is preliminary data.</text>
</comment>
<evidence type="ECO:0000313" key="3">
    <source>
        <dbReference type="Proteomes" id="UP000660339"/>
    </source>
</evidence>
<dbReference type="GO" id="GO:0008146">
    <property type="term" value="F:sulfotransferase activity"/>
    <property type="evidence" value="ECO:0007669"/>
    <property type="project" value="InterPro"/>
</dbReference>
<dbReference type="Proteomes" id="UP000660339">
    <property type="component" value="Unassembled WGS sequence"/>
</dbReference>
<dbReference type="InterPro" id="IPR027417">
    <property type="entry name" value="P-loop_NTPase"/>
</dbReference>
<dbReference type="Pfam" id="PF00685">
    <property type="entry name" value="Sulfotransfer_1"/>
    <property type="match status" value="1"/>
</dbReference>